<evidence type="ECO:0000256" key="5">
    <source>
        <dbReference type="ARBA" id="ARBA00022840"/>
    </source>
</evidence>
<gene>
    <name evidence="11" type="ORF">AAH24_05025</name>
    <name evidence="10" type="ORF">BVH53_03040</name>
</gene>
<dbReference type="InterPro" id="IPR027417">
    <property type="entry name" value="P-loop_NTPase"/>
</dbReference>
<dbReference type="PANTHER" id="PTHR42781">
    <property type="entry name" value="SPERMIDINE/PUTRESCINE IMPORT ATP-BINDING PROTEIN POTA"/>
    <property type="match status" value="1"/>
</dbReference>
<dbReference type="SUPFAM" id="SSF52540">
    <property type="entry name" value="P-loop containing nucleoside triphosphate hydrolases"/>
    <property type="match status" value="1"/>
</dbReference>
<dbReference type="GO" id="GO:0016887">
    <property type="term" value="F:ATP hydrolysis activity"/>
    <property type="evidence" value="ECO:0007669"/>
    <property type="project" value="InterPro"/>
</dbReference>
<dbReference type="EMBL" id="AABQDW010000004">
    <property type="protein sequence ID" value="EAI5407678.1"/>
    <property type="molecule type" value="Genomic_DNA"/>
</dbReference>
<evidence type="ECO:0000313" key="12">
    <source>
        <dbReference type="Proteomes" id="UP000557842"/>
    </source>
</evidence>
<dbReference type="PANTHER" id="PTHR42781:SF4">
    <property type="entry name" value="SPERMIDINE_PUTRESCINE IMPORT ATP-BINDING PROTEIN POTA"/>
    <property type="match status" value="1"/>
</dbReference>
<keyword evidence="6" id="KW-0408">Iron</keyword>
<keyword evidence="1" id="KW-0813">Transport</keyword>
<dbReference type="InterPro" id="IPR017871">
    <property type="entry name" value="ABC_transporter-like_CS"/>
</dbReference>
<evidence type="ECO:0000256" key="4">
    <source>
        <dbReference type="ARBA" id="ARBA00022741"/>
    </source>
</evidence>
<dbReference type="InterPro" id="IPR003593">
    <property type="entry name" value="AAA+_ATPase"/>
</dbReference>
<evidence type="ECO:0000259" key="9">
    <source>
        <dbReference type="PROSITE" id="PS50893"/>
    </source>
</evidence>
<dbReference type="GO" id="GO:0005524">
    <property type="term" value="F:ATP binding"/>
    <property type="evidence" value="ECO:0007669"/>
    <property type="project" value="UniProtKB-KW"/>
</dbReference>
<accession>A0A5L4M8E5</accession>
<protein>
    <submittedName>
        <fullName evidence="11">ABC transporter ATP-binding protein</fullName>
    </submittedName>
</protein>
<evidence type="ECO:0000256" key="3">
    <source>
        <dbReference type="ARBA" id="ARBA00022496"/>
    </source>
</evidence>
<keyword evidence="3" id="KW-0410">Iron transport</keyword>
<keyword evidence="8" id="KW-0472">Membrane</keyword>
<dbReference type="CDD" id="cd03259">
    <property type="entry name" value="ABC_Carb_Solutes_like"/>
    <property type="match status" value="1"/>
</dbReference>
<proteinExistence type="predicted"/>
<dbReference type="SMART" id="SM00382">
    <property type="entry name" value="AAA"/>
    <property type="match status" value="1"/>
</dbReference>
<dbReference type="InterPro" id="IPR050093">
    <property type="entry name" value="ABC_SmlMolc_Importer"/>
</dbReference>
<keyword evidence="4" id="KW-0547">Nucleotide-binding</keyword>
<keyword evidence="2" id="KW-1003">Cell membrane</keyword>
<reference evidence="11 12" key="1">
    <citation type="submission" date="2018-05" db="EMBL/GenBank/DDBJ databases">
        <authorList>
            <consortium name="PulseNet: The National Subtyping Network for Foodborne Disease Surveillance"/>
            <person name="Tarr C.L."/>
            <person name="Trees E."/>
            <person name="Katz L.S."/>
            <person name="Carleton-Romer H.A."/>
            <person name="Stroika S."/>
            <person name="Kucerova Z."/>
            <person name="Roache K.F."/>
            <person name="Sabol A.L."/>
            <person name="Besser J."/>
            <person name="Gerner-Smidt P."/>
        </authorList>
    </citation>
    <scope>NUCLEOTIDE SEQUENCE</scope>
    <source>
        <strain evidence="10 12">2016D-0221</strain>
        <strain evidence="11">D4313</strain>
    </source>
</reference>
<evidence type="ECO:0000313" key="11">
    <source>
        <dbReference type="EMBL" id="EAK0468726.1"/>
    </source>
</evidence>
<dbReference type="EMBL" id="AACCXM010000003">
    <property type="protein sequence ID" value="EAK0468726.1"/>
    <property type="molecule type" value="Genomic_DNA"/>
</dbReference>
<dbReference type="Pfam" id="PF00005">
    <property type="entry name" value="ABC_tran"/>
    <property type="match status" value="1"/>
</dbReference>
<dbReference type="FunFam" id="3.40.50.300:FF:000425">
    <property type="entry name" value="Probable ABC transporter, ATP-binding subunit"/>
    <property type="match status" value="1"/>
</dbReference>
<dbReference type="PROSITE" id="PS50893">
    <property type="entry name" value="ABC_TRANSPORTER_2"/>
    <property type="match status" value="1"/>
</dbReference>
<dbReference type="GO" id="GO:0015408">
    <property type="term" value="F:ABC-type ferric iron transporter activity"/>
    <property type="evidence" value="ECO:0007669"/>
    <property type="project" value="InterPro"/>
</dbReference>
<dbReference type="InterPro" id="IPR003439">
    <property type="entry name" value="ABC_transporter-like_ATP-bd"/>
</dbReference>
<keyword evidence="5 11" id="KW-0067">ATP-binding</keyword>
<evidence type="ECO:0000313" key="10">
    <source>
        <dbReference type="EMBL" id="EAI5407678.1"/>
    </source>
</evidence>
<evidence type="ECO:0000256" key="2">
    <source>
        <dbReference type="ARBA" id="ARBA00022475"/>
    </source>
</evidence>
<dbReference type="Gene3D" id="3.40.50.300">
    <property type="entry name" value="P-loop containing nucleotide triphosphate hydrolases"/>
    <property type="match status" value="1"/>
</dbReference>
<feature type="domain" description="ABC transporter" evidence="9">
    <location>
        <begin position="5"/>
        <end position="235"/>
    </location>
</feature>
<dbReference type="Proteomes" id="UP000557842">
    <property type="component" value="Unassembled WGS sequence"/>
</dbReference>
<evidence type="ECO:0000256" key="1">
    <source>
        <dbReference type="ARBA" id="ARBA00022448"/>
    </source>
</evidence>
<dbReference type="GO" id="GO:0016020">
    <property type="term" value="C:membrane"/>
    <property type="evidence" value="ECO:0007669"/>
    <property type="project" value="InterPro"/>
</dbReference>
<dbReference type="PROSITE" id="PS00211">
    <property type="entry name" value="ABC_TRANSPORTER_1"/>
    <property type="match status" value="1"/>
</dbReference>
<evidence type="ECO:0000256" key="6">
    <source>
        <dbReference type="ARBA" id="ARBA00023004"/>
    </source>
</evidence>
<evidence type="ECO:0000256" key="8">
    <source>
        <dbReference type="ARBA" id="ARBA00023136"/>
    </source>
</evidence>
<dbReference type="InterPro" id="IPR015853">
    <property type="entry name" value="ABC_transpr_FbpC"/>
</dbReference>
<organism evidence="11">
    <name type="scientific">Campylobacter fetus</name>
    <dbReference type="NCBI Taxonomy" id="196"/>
    <lineage>
        <taxon>Bacteria</taxon>
        <taxon>Pseudomonadati</taxon>
        <taxon>Campylobacterota</taxon>
        <taxon>Epsilonproteobacteria</taxon>
        <taxon>Campylobacterales</taxon>
        <taxon>Campylobacteraceae</taxon>
        <taxon>Campylobacter</taxon>
    </lineage>
</organism>
<keyword evidence="7" id="KW-0406">Ion transport</keyword>
<sequence>MQEILKISHLSKKFGNNTVLKDINLSLNSGEILTILGGSGCGKSTLLRIIANLETADGGDIELLGDEVCKNGVCSKNKKVGMMFQNYALFPHINVSENIAFALHALPKYQRNQKVLELLDKFHISELKDKMIDKISGGQAQRVAFARAVANEERLLLLDEPFANLDSHLKNMLRNELKAMIKENSLSAIMVTHDKFDAFLLSDKIALISRGEVLACATPRELYFEPKTAEIAKFLGDINEITADAALSLPDKFKNWLEAKNFMFRPEEIISSNEFEAKVISSQFLGANYKLELDFMGVRFHAFVSSIYDINSSFKFGLA</sequence>
<dbReference type="GO" id="GO:0015697">
    <property type="term" value="P:quaternary ammonium group transport"/>
    <property type="evidence" value="ECO:0007669"/>
    <property type="project" value="UniProtKB-ARBA"/>
</dbReference>
<name>A0A5L4M8E5_CAMFE</name>
<dbReference type="AlphaFoldDB" id="A0A5L4M8E5"/>
<evidence type="ECO:0000256" key="7">
    <source>
        <dbReference type="ARBA" id="ARBA00023065"/>
    </source>
</evidence>
<comment type="caution">
    <text evidence="11">The sequence shown here is derived from an EMBL/GenBank/DDBJ whole genome shotgun (WGS) entry which is preliminary data.</text>
</comment>